<gene>
    <name evidence="2" type="ORF">KC01_LOCUS17594</name>
</gene>
<dbReference type="Proteomes" id="UP001497482">
    <property type="component" value="Chromosome 18"/>
</dbReference>
<evidence type="ECO:0000256" key="1">
    <source>
        <dbReference type="SAM" id="MobiDB-lite"/>
    </source>
</evidence>
<reference evidence="2 3" key="1">
    <citation type="submission" date="2024-04" db="EMBL/GenBank/DDBJ databases">
        <authorList>
            <person name="Waldvogel A.-M."/>
            <person name="Schoenle A."/>
        </authorList>
    </citation>
    <scope>NUCLEOTIDE SEQUENCE [LARGE SCALE GENOMIC DNA]</scope>
</reference>
<organism evidence="2 3">
    <name type="scientific">Knipowitschia caucasica</name>
    <name type="common">Caucasian dwarf goby</name>
    <name type="synonym">Pomatoschistus caucasicus</name>
    <dbReference type="NCBI Taxonomy" id="637954"/>
    <lineage>
        <taxon>Eukaryota</taxon>
        <taxon>Metazoa</taxon>
        <taxon>Chordata</taxon>
        <taxon>Craniata</taxon>
        <taxon>Vertebrata</taxon>
        <taxon>Euteleostomi</taxon>
        <taxon>Actinopterygii</taxon>
        <taxon>Neopterygii</taxon>
        <taxon>Teleostei</taxon>
        <taxon>Neoteleostei</taxon>
        <taxon>Acanthomorphata</taxon>
        <taxon>Gobiaria</taxon>
        <taxon>Gobiiformes</taxon>
        <taxon>Gobioidei</taxon>
        <taxon>Gobiidae</taxon>
        <taxon>Gobiinae</taxon>
        <taxon>Knipowitschia</taxon>
    </lineage>
</organism>
<evidence type="ECO:0000313" key="3">
    <source>
        <dbReference type="Proteomes" id="UP001497482"/>
    </source>
</evidence>
<feature type="region of interest" description="Disordered" evidence="1">
    <location>
        <begin position="35"/>
        <end position="65"/>
    </location>
</feature>
<protein>
    <submittedName>
        <fullName evidence="2">Uncharacterized protein</fullName>
    </submittedName>
</protein>
<accession>A0AAV2KDL9</accession>
<sequence length="92" mass="10327">MALSSSLVPPLWKCSGGRGCPPLLVSTRKFLPNEKRARRREYSSDRGNEKAHSPGKRGEKSEERREVSCWVVVLLSTDLSPWKVLVLSSSRC</sequence>
<evidence type="ECO:0000313" key="2">
    <source>
        <dbReference type="EMBL" id="CAL1587654.1"/>
    </source>
</evidence>
<dbReference type="AlphaFoldDB" id="A0AAV2KDL9"/>
<proteinExistence type="predicted"/>
<dbReference type="EMBL" id="OZ035840">
    <property type="protein sequence ID" value="CAL1587654.1"/>
    <property type="molecule type" value="Genomic_DNA"/>
</dbReference>
<name>A0AAV2KDL9_KNICA</name>
<keyword evidence="3" id="KW-1185">Reference proteome</keyword>